<dbReference type="GO" id="GO:0015074">
    <property type="term" value="P:DNA integration"/>
    <property type="evidence" value="ECO:0007669"/>
    <property type="project" value="UniProtKB-KW"/>
</dbReference>
<evidence type="ECO:0000256" key="3">
    <source>
        <dbReference type="ARBA" id="ARBA00023172"/>
    </source>
</evidence>
<dbReference type="SUPFAM" id="SSF56349">
    <property type="entry name" value="DNA breaking-rejoining enzymes"/>
    <property type="match status" value="1"/>
</dbReference>
<keyword evidence="3" id="KW-0233">DNA recombination</keyword>
<dbReference type="CDD" id="cd00397">
    <property type="entry name" value="DNA_BRE_C"/>
    <property type="match status" value="1"/>
</dbReference>
<dbReference type="InterPro" id="IPR013762">
    <property type="entry name" value="Integrase-like_cat_sf"/>
</dbReference>
<dbReference type="Gene3D" id="1.10.443.10">
    <property type="entry name" value="Intergrase catalytic core"/>
    <property type="match status" value="1"/>
</dbReference>
<dbReference type="InterPro" id="IPR044068">
    <property type="entry name" value="CB"/>
</dbReference>
<name>A0A9X3DCL0_9SPHI</name>
<dbReference type="Proteomes" id="UP001142592">
    <property type="component" value="Unassembled WGS sequence"/>
</dbReference>
<evidence type="ECO:0000313" key="7">
    <source>
        <dbReference type="EMBL" id="MCX3264832.1"/>
    </source>
</evidence>
<dbReference type="InterPro" id="IPR002104">
    <property type="entry name" value="Integrase_catalytic"/>
</dbReference>
<gene>
    <name evidence="7" type="ORF">OQZ29_08760</name>
</gene>
<evidence type="ECO:0000256" key="4">
    <source>
        <dbReference type="PROSITE-ProRule" id="PRU01248"/>
    </source>
</evidence>
<protein>
    <submittedName>
        <fullName evidence="7">Site-specific integrase</fullName>
    </submittedName>
</protein>
<dbReference type="GO" id="GO:0006310">
    <property type="term" value="P:DNA recombination"/>
    <property type="evidence" value="ECO:0007669"/>
    <property type="project" value="UniProtKB-KW"/>
</dbReference>
<dbReference type="Gene3D" id="1.10.150.130">
    <property type="match status" value="1"/>
</dbReference>
<keyword evidence="1" id="KW-0229">DNA integration</keyword>
<keyword evidence="2 4" id="KW-0238">DNA-binding</keyword>
<organism evidence="7 8">
    <name type="scientific">Pedobacter agri</name>
    <dbReference type="NCBI Taxonomy" id="454586"/>
    <lineage>
        <taxon>Bacteria</taxon>
        <taxon>Pseudomonadati</taxon>
        <taxon>Bacteroidota</taxon>
        <taxon>Sphingobacteriia</taxon>
        <taxon>Sphingobacteriales</taxon>
        <taxon>Sphingobacteriaceae</taxon>
        <taxon>Pedobacter</taxon>
    </lineage>
</organism>
<accession>A0A9X3DCL0</accession>
<dbReference type="GO" id="GO:0003677">
    <property type="term" value="F:DNA binding"/>
    <property type="evidence" value="ECO:0007669"/>
    <property type="project" value="UniProtKB-UniRule"/>
</dbReference>
<dbReference type="Pfam" id="PF13102">
    <property type="entry name" value="Phage_int_SAM_5"/>
    <property type="match status" value="1"/>
</dbReference>
<dbReference type="InterPro" id="IPR025269">
    <property type="entry name" value="SAM-like_dom"/>
</dbReference>
<evidence type="ECO:0000256" key="2">
    <source>
        <dbReference type="ARBA" id="ARBA00023125"/>
    </source>
</evidence>
<dbReference type="EMBL" id="JAPJUH010000002">
    <property type="protein sequence ID" value="MCX3264832.1"/>
    <property type="molecule type" value="Genomic_DNA"/>
</dbReference>
<dbReference type="RefSeq" id="WP_010600065.1">
    <property type="nucleotide sequence ID" value="NZ_JAPJUH010000002.1"/>
</dbReference>
<dbReference type="InterPro" id="IPR011010">
    <property type="entry name" value="DNA_brk_join_enz"/>
</dbReference>
<evidence type="ECO:0000259" key="5">
    <source>
        <dbReference type="PROSITE" id="PS51898"/>
    </source>
</evidence>
<dbReference type="Pfam" id="PF00589">
    <property type="entry name" value="Phage_integrase"/>
    <property type="match status" value="1"/>
</dbReference>
<dbReference type="InterPro" id="IPR010998">
    <property type="entry name" value="Integrase_recombinase_N"/>
</dbReference>
<sequence>MATKKYKKAKIYTGKDGSLKNKWFVYYSFLNPFTASFERFKVYEGINMIKDLKDRTRFANDLVDEINARLIAGYDPFKAELATNKLIFEKETEILLEESRKTPTLLEGLNTFLEVKKKKNLAKDTLVAYTSYIGKFENYLLENKLADVRLNGMDTRFISDMLDWLTVEHKWGETTFNNHLAFWVNLLNWFARSPRKWLRREDFEIGADRDLEFKVAKVMKNQYFGANVAEKVKKEMENFPKLLFYSQFIYYSCMRPEEIRQLKIENVDIEGRYIKIVGKTSSRTIPISDELAEMLKSLNLQNYPSNYHVIGKAGEVSDRTHGENYFAKMFHEHIRPKLKLSMDFTLYGWKHTRVVDLLNAGYSDAEIMGLTGHRDTSSYDKYKRDLIGNLSNNKLRGKTIGW</sequence>
<feature type="domain" description="Tyr recombinase" evidence="5">
    <location>
        <begin position="219"/>
        <end position="396"/>
    </location>
</feature>
<evidence type="ECO:0000313" key="8">
    <source>
        <dbReference type="Proteomes" id="UP001142592"/>
    </source>
</evidence>
<keyword evidence="8" id="KW-1185">Reference proteome</keyword>
<dbReference type="AlphaFoldDB" id="A0A9X3DCL0"/>
<evidence type="ECO:0000256" key="1">
    <source>
        <dbReference type="ARBA" id="ARBA00022908"/>
    </source>
</evidence>
<comment type="caution">
    <text evidence="7">The sequence shown here is derived from an EMBL/GenBank/DDBJ whole genome shotgun (WGS) entry which is preliminary data.</text>
</comment>
<evidence type="ECO:0000259" key="6">
    <source>
        <dbReference type="PROSITE" id="PS51900"/>
    </source>
</evidence>
<dbReference type="PROSITE" id="PS51900">
    <property type="entry name" value="CB"/>
    <property type="match status" value="1"/>
</dbReference>
<dbReference type="PROSITE" id="PS51898">
    <property type="entry name" value="TYR_RECOMBINASE"/>
    <property type="match status" value="1"/>
</dbReference>
<reference evidence="7" key="1">
    <citation type="submission" date="2022-11" db="EMBL/GenBank/DDBJ databases">
        <authorList>
            <person name="Graham C."/>
            <person name="Newman J.D."/>
        </authorList>
    </citation>
    <scope>NUCLEOTIDE SEQUENCE</scope>
    <source>
        <strain evidence="7">DSM 19486</strain>
    </source>
</reference>
<feature type="domain" description="Core-binding (CB)" evidence="6">
    <location>
        <begin position="103"/>
        <end position="191"/>
    </location>
</feature>
<proteinExistence type="predicted"/>